<keyword evidence="11" id="KW-0325">Glycoprotein</keyword>
<evidence type="ECO:0000256" key="13">
    <source>
        <dbReference type="ARBA" id="ARBA00023293"/>
    </source>
</evidence>
<evidence type="ECO:0000256" key="9">
    <source>
        <dbReference type="ARBA" id="ARBA00023136"/>
    </source>
</evidence>
<keyword evidence="10" id="KW-0675">Receptor</keyword>
<dbReference type="FunFam" id="3.30.70.1230:FF:000015">
    <property type="entry name" value="Guanylate cyclase"/>
    <property type="match status" value="1"/>
</dbReference>
<comment type="similarity">
    <text evidence="15">Belongs to the adenylyl cyclase class-4/guanylyl cyclase family.</text>
</comment>
<evidence type="ECO:0000259" key="18">
    <source>
        <dbReference type="PROSITE" id="PS50011"/>
    </source>
</evidence>
<dbReference type="GeneTree" id="ENSGT00940000155955"/>
<dbReference type="GO" id="GO:0004016">
    <property type="term" value="F:adenylate cyclase activity"/>
    <property type="evidence" value="ECO:0007669"/>
    <property type="project" value="TreeGrafter"/>
</dbReference>
<name>A0A8C0IS61_CHEAB</name>
<dbReference type="GO" id="GO:0001653">
    <property type="term" value="F:peptide receptor activity"/>
    <property type="evidence" value="ECO:0007669"/>
    <property type="project" value="TreeGrafter"/>
</dbReference>
<dbReference type="InterPro" id="IPR001054">
    <property type="entry name" value="A/G_cyclase"/>
</dbReference>
<dbReference type="AlphaFoldDB" id="A0A8C0IS61"/>
<dbReference type="Gene3D" id="3.30.70.1230">
    <property type="entry name" value="Nucleotide cyclase"/>
    <property type="match status" value="1"/>
</dbReference>
<dbReference type="InterPro" id="IPR018297">
    <property type="entry name" value="A/G_cyclase_CS"/>
</dbReference>
<evidence type="ECO:0000313" key="20">
    <source>
        <dbReference type="Ensembl" id="ENSCABP00000015414.1"/>
    </source>
</evidence>
<dbReference type="SMART" id="SM00044">
    <property type="entry name" value="CYCc"/>
    <property type="match status" value="1"/>
</dbReference>
<dbReference type="GO" id="GO:0035556">
    <property type="term" value="P:intracellular signal transduction"/>
    <property type="evidence" value="ECO:0007669"/>
    <property type="project" value="InterPro"/>
</dbReference>
<dbReference type="SUPFAM" id="SSF55073">
    <property type="entry name" value="Nucleotide cyclase"/>
    <property type="match status" value="1"/>
</dbReference>
<accession>A0A8C0IS61</accession>
<dbReference type="GO" id="GO:0005525">
    <property type="term" value="F:GTP binding"/>
    <property type="evidence" value="ECO:0007669"/>
    <property type="project" value="UniProtKB-KW"/>
</dbReference>
<dbReference type="PANTHER" id="PTHR11920:SF347">
    <property type="entry name" value="GUANYLYL CYCLASE C"/>
    <property type="match status" value="1"/>
</dbReference>
<dbReference type="Ensembl" id="ENSCABT00000016893.1">
    <property type="protein sequence ID" value="ENSCABP00000015414.1"/>
    <property type="gene ID" value="ENSCABG00000011497.1"/>
</dbReference>
<dbReference type="InterPro" id="IPR029787">
    <property type="entry name" value="Nucleotide_cyclase"/>
</dbReference>
<evidence type="ECO:0000256" key="3">
    <source>
        <dbReference type="ARBA" id="ARBA00022475"/>
    </source>
</evidence>
<evidence type="ECO:0000256" key="2">
    <source>
        <dbReference type="ARBA" id="ARBA00004251"/>
    </source>
</evidence>
<keyword evidence="6" id="KW-0256">Endoplasmic reticulum</keyword>
<organism evidence="20 21">
    <name type="scientific">Chelonoidis abingdonii</name>
    <name type="common">Abingdon island giant tortoise</name>
    <name type="synonym">Testudo abingdonii</name>
    <dbReference type="NCBI Taxonomy" id="106734"/>
    <lineage>
        <taxon>Eukaryota</taxon>
        <taxon>Metazoa</taxon>
        <taxon>Chordata</taxon>
        <taxon>Craniata</taxon>
        <taxon>Vertebrata</taxon>
        <taxon>Euteleostomi</taxon>
        <taxon>Archelosauria</taxon>
        <taxon>Testudinata</taxon>
        <taxon>Testudines</taxon>
        <taxon>Cryptodira</taxon>
        <taxon>Durocryptodira</taxon>
        <taxon>Testudinoidea</taxon>
        <taxon>Testudinidae</taxon>
        <taxon>Chelonoidis</taxon>
    </lineage>
</organism>
<feature type="domain" description="Guanylate cyclase" evidence="19">
    <location>
        <begin position="722"/>
        <end position="852"/>
    </location>
</feature>
<dbReference type="GO" id="GO:0005789">
    <property type="term" value="C:endoplasmic reticulum membrane"/>
    <property type="evidence" value="ECO:0007669"/>
    <property type="project" value="UniProtKB-SubCell"/>
</dbReference>
<keyword evidence="8" id="KW-0342">GTP-binding</keyword>
<dbReference type="InterPro" id="IPR028082">
    <property type="entry name" value="Peripla_BP_I"/>
</dbReference>
<feature type="domain" description="Protein kinase" evidence="18">
    <location>
        <begin position="381"/>
        <end position="647"/>
    </location>
</feature>
<dbReference type="Gene3D" id="3.40.50.2300">
    <property type="match status" value="1"/>
</dbReference>
<dbReference type="SUPFAM" id="SSF56112">
    <property type="entry name" value="Protein kinase-like (PK-like)"/>
    <property type="match status" value="1"/>
</dbReference>
<proteinExistence type="inferred from homology"/>
<keyword evidence="5" id="KW-0547">Nucleotide-binding</keyword>
<evidence type="ECO:0000256" key="11">
    <source>
        <dbReference type="ARBA" id="ARBA00023180"/>
    </source>
</evidence>
<evidence type="ECO:0000256" key="7">
    <source>
        <dbReference type="ARBA" id="ARBA00022989"/>
    </source>
</evidence>
<dbReference type="Gene3D" id="1.10.510.10">
    <property type="entry name" value="Transferase(Phosphotransferase) domain 1"/>
    <property type="match status" value="1"/>
</dbReference>
<dbReference type="PROSITE" id="PS00452">
    <property type="entry name" value="GUANYLATE_CYCLASE_1"/>
    <property type="match status" value="1"/>
</dbReference>
<dbReference type="InterPro" id="IPR050401">
    <property type="entry name" value="Cyclic_nucleotide_synthase"/>
</dbReference>
<dbReference type="CDD" id="cd07302">
    <property type="entry name" value="CHD"/>
    <property type="match status" value="1"/>
</dbReference>
<dbReference type="PROSITE" id="PS50125">
    <property type="entry name" value="GUANYLATE_CYCLASE_2"/>
    <property type="match status" value="1"/>
</dbReference>
<feature type="transmembrane region" description="Helical" evidence="17">
    <location>
        <begin position="339"/>
        <end position="362"/>
    </location>
</feature>
<dbReference type="GO" id="GO:0005886">
    <property type="term" value="C:plasma membrane"/>
    <property type="evidence" value="ECO:0007669"/>
    <property type="project" value="UniProtKB-SubCell"/>
</dbReference>
<dbReference type="GO" id="GO:0005524">
    <property type="term" value="F:ATP binding"/>
    <property type="evidence" value="ECO:0007669"/>
    <property type="project" value="InterPro"/>
</dbReference>
<keyword evidence="12 15" id="KW-0456">Lyase</keyword>
<comment type="catalytic activity">
    <reaction evidence="14">
        <text>GTP = 3',5'-cyclic GMP + diphosphate</text>
        <dbReference type="Rhea" id="RHEA:13665"/>
        <dbReference type="ChEBI" id="CHEBI:33019"/>
        <dbReference type="ChEBI" id="CHEBI:37565"/>
        <dbReference type="ChEBI" id="CHEBI:57746"/>
        <dbReference type="EC" id="4.6.1.2"/>
    </reaction>
    <physiologicalReaction direction="left-to-right" evidence="14">
        <dbReference type="Rhea" id="RHEA:13666"/>
    </physiologicalReaction>
</comment>
<keyword evidence="3" id="KW-1003">Cell membrane</keyword>
<dbReference type="InterPro" id="IPR001245">
    <property type="entry name" value="Ser-Thr/Tyr_kinase_cat_dom"/>
</dbReference>
<dbReference type="EC" id="4.6.1.2" evidence="16"/>
<dbReference type="OMA" id="NPALGWK"/>
<dbReference type="GO" id="GO:0007168">
    <property type="term" value="P:receptor guanylyl cyclase signaling pathway"/>
    <property type="evidence" value="ECO:0007669"/>
    <property type="project" value="TreeGrafter"/>
</dbReference>
<reference evidence="20" key="2">
    <citation type="submission" date="2025-09" db="UniProtKB">
        <authorList>
            <consortium name="Ensembl"/>
        </authorList>
    </citation>
    <scope>IDENTIFICATION</scope>
</reference>
<evidence type="ECO:0000256" key="4">
    <source>
        <dbReference type="ARBA" id="ARBA00022692"/>
    </source>
</evidence>
<keyword evidence="4 17" id="KW-0812">Transmembrane</keyword>
<evidence type="ECO:0000256" key="1">
    <source>
        <dbReference type="ARBA" id="ARBA00004115"/>
    </source>
</evidence>
<evidence type="ECO:0000313" key="21">
    <source>
        <dbReference type="Proteomes" id="UP000694404"/>
    </source>
</evidence>
<dbReference type="SUPFAM" id="SSF53822">
    <property type="entry name" value="Periplasmic binding protein-like I"/>
    <property type="match status" value="1"/>
</dbReference>
<protein>
    <recommendedName>
        <fullName evidence="16">Guanylate cyclase</fullName>
        <ecNumber evidence="16">4.6.1.2</ecNumber>
    </recommendedName>
</protein>
<dbReference type="Pfam" id="PF07714">
    <property type="entry name" value="PK_Tyr_Ser-Thr"/>
    <property type="match status" value="1"/>
</dbReference>
<comment type="subcellular location">
    <subcellularLocation>
        <location evidence="2">Cell membrane</location>
        <topology evidence="2">Single-pass type I membrane protein</topology>
    </subcellularLocation>
    <subcellularLocation>
        <location evidence="1">Endoplasmic reticulum membrane</location>
        <topology evidence="1">Single-pass type I membrane protein</topology>
    </subcellularLocation>
</comment>
<evidence type="ECO:0000256" key="15">
    <source>
        <dbReference type="RuleBase" id="RU000405"/>
    </source>
</evidence>
<dbReference type="GO" id="GO:0004672">
    <property type="term" value="F:protein kinase activity"/>
    <property type="evidence" value="ECO:0007669"/>
    <property type="project" value="InterPro"/>
</dbReference>
<evidence type="ECO:0000256" key="5">
    <source>
        <dbReference type="ARBA" id="ARBA00022741"/>
    </source>
</evidence>
<dbReference type="FunFam" id="1.10.510.10:FF:000364">
    <property type="entry name" value="Guanylate cyclase"/>
    <property type="match status" value="1"/>
</dbReference>
<dbReference type="PROSITE" id="PS50011">
    <property type="entry name" value="PROTEIN_KINASE_DOM"/>
    <property type="match status" value="1"/>
</dbReference>
<reference evidence="20" key="1">
    <citation type="submission" date="2025-08" db="UniProtKB">
        <authorList>
            <consortium name="Ensembl"/>
        </authorList>
    </citation>
    <scope>IDENTIFICATION</scope>
</reference>
<keyword evidence="7 17" id="KW-1133">Transmembrane helix</keyword>
<keyword evidence="21" id="KW-1185">Reference proteome</keyword>
<evidence type="ECO:0000256" key="6">
    <source>
        <dbReference type="ARBA" id="ARBA00022824"/>
    </source>
</evidence>
<evidence type="ECO:0000256" key="17">
    <source>
        <dbReference type="SAM" id="Phobius"/>
    </source>
</evidence>
<dbReference type="Pfam" id="PF00211">
    <property type="entry name" value="Guanylate_cyc"/>
    <property type="match status" value="1"/>
</dbReference>
<evidence type="ECO:0000256" key="14">
    <source>
        <dbReference type="ARBA" id="ARBA00036920"/>
    </source>
</evidence>
<keyword evidence="13 16" id="KW-0141">cGMP biosynthesis</keyword>
<evidence type="ECO:0000256" key="12">
    <source>
        <dbReference type="ARBA" id="ARBA00023239"/>
    </source>
</evidence>
<evidence type="ECO:0000259" key="19">
    <source>
        <dbReference type="PROSITE" id="PS50125"/>
    </source>
</evidence>
<evidence type="ECO:0000256" key="16">
    <source>
        <dbReference type="RuleBase" id="RU003431"/>
    </source>
</evidence>
<sequence>MCLVMRFPISPSIGENVTINATYHSFNTSLYVSQGCSTTTCEGVEVIKQLHVSTSFDTILGIPLISAGSFGLSCDYKDNLTRILTPARKLIYFFVDFWKKSNLPFKTSSWESTYLYKTDNTTEDCFWYLNALEAGVSYFSSEVKFKEVLRTPEQLKKIVKDQSRKSNGKGRGEFPLPCMHAVALCLCTTNTTKSDSYMRNVLVLTLPPPSYTPNSMNSTEEYLLNNDYIVGYLDGVLLFGHVLKKLLISQQPIKSPTDFIEQFRNVTFKGALGPVTLDEFGDLDVNLSLLYTSVDSYQFQTLLQYDTHQNETKPMTTSPSFIWRNQKLPNDIPSTGPHILTIAVFALTGTVVLVLIIVLLVLRKYRRDIAFRQKKWSHIPPDKILPLETNETSHVSLKVGETRYPHGGRVVILKDLKHNDGNFTEKEKIELNKLLQIDYYNLTKFYGTVKMDTMIFGVTEYCERGSLRDVLNDKISYPDGTFMDWEFKISVMYDIAKGMSYLHSSKTEVHGRLKSTNCVVDSRMVVKITDFGCNSILPPRKDLWTAPEHLRHADVSQKGDVYSYGIIAQEIILRRETFYTNCCWDHKEKLYRVESGKGVRPFRPDLVPETAGEGELEVYMLVKSCWEEDPEKRPDFKKIESTLAKIFSNYHGQTNESYMDTLIRRLQLYSRNLEHLVEERTELYKAERDRADRLNFMLLPRPVVKSLKETGRVEPELFEAVTIYFSDIVGFTTLCKYSTPMEVVDMLNDIYKNFDHILDHHDVYKVETIGDAYMVVSGLPKRNGNRHAVDICMMALDILSFMGSFELRHLPGLPVWIRIGIHSGPCAAGVVGIKMPRYCLFGDTVNTASRMESTGLPLRIHVSGSTITILKRTDWHFQYKMRGKTYLKGKGTEITYWLTGVKDQQYNLPTPPSVENQQRLRDDLAGMITECLEKKQTEGVLVREPSRVASYRKGTLEYLQLATTENSSTYQ</sequence>
<dbReference type="GO" id="GO:0004383">
    <property type="term" value="F:guanylate cyclase activity"/>
    <property type="evidence" value="ECO:0007669"/>
    <property type="project" value="UniProtKB-EC"/>
</dbReference>
<dbReference type="InterPro" id="IPR000719">
    <property type="entry name" value="Prot_kinase_dom"/>
</dbReference>
<dbReference type="PANTHER" id="PTHR11920">
    <property type="entry name" value="GUANYLYL CYCLASE"/>
    <property type="match status" value="1"/>
</dbReference>
<evidence type="ECO:0000256" key="8">
    <source>
        <dbReference type="ARBA" id="ARBA00023134"/>
    </source>
</evidence>
<dbReference type="Proteomes" id="UP000694404">
    <property type="component" value="Unplaced"/>
</dbReference>
<dbReference type="InterPro" id="IPR011009">
    <property type="entry name" value="Kinase-like_dom_sf"/>
</dbReference>
<keyword evidence="9 17" id="KW-0472">Membrane</keyword>
<evidence type="ECO:0000256" key="10">
    <source>
        <dbReference type="ARBA" id="ARBA00023170"/>
    </source>
</evidence>